<dbReference type="AlphaFoldDB" id="A0A4R6TSH1"/>
<name>A0A4R6TSH1_9BACI</name>
<dbReference type="Proteomes" id="UP000295632">
    <property type="component" value="Unassembled WGS sequence"/>
</dbReference>
<dbReference type="InterPro" id="IPR041854">
    <property type="entry name" value="BFD-like_2Fe2S-bd_dom_sf"/>
</dbReference>
<dbReference type="RefSeq" id="WP_133581922.1">
    <property type="nucleotide sequence ID" value="NZ_SNYJ01000021.1"/>
</dbReference>
<gene>
    <name evidence="2" type="ORF">EV213_12165</name>
</gene>
<dbReference type="InterPro" id="IPR007419">
    <property type="entry name" value="BFD-like_2Fe2S-bd_dom"/>
</dbReference>
<evidence type="ECO:0000259" key="1">
    <source>
        <dbReference type="Pfam" id="PF04324"/>
    </source>
</evidence>
<reference evidence="2 3" key="1">
    <citation type="submission" date="2019-03" db="EMBL/GenBank/DDBJ databases">
        <title>Genomic Encyclopedia of Type Strains, Phase IV (KMG-IV): sequencing the most valuable type-strain genomes for metagenomic binning, comparative biology and taxonomic classification.</title>
        <authorList>
            <person name="Goeker M."/>
        </authorList>
    </citation>
    <scope>NUCLEOTIDE SEQUENCE [LARGE SCALE GENOMIC DNA]</scope>
    <source>
        <strain evidence="2 3">DSM 28697</strain>
    </source>
</reference>
<protein>
    <submittedName>
        <fullName evidence="2">BFD-like [2Fe-2S] binding protein</fullName>
    </submittedName>
</protein>
<proteinExistence type="predicted"/>
<evidence type="ECO:0000313" key="3">
    <source>
        <dbReference type="Proteomes" id="UP000295632"/>
    </source>
</evidence>
<keyword evidence="3" id="KW-1185">Reference proteome</keyword>
<evidence type="ECO:0000313" key="2">
    <source>
        <dbReference type="EMBL" id="TDQ35447.1"/>
    </source>
</evidence>
<comment type="caution">
    <text evidence="2">The sequence shown here is derived from an EMBL/GenBank/DDBJ whole genome shotgun (WGS) entry which is preliminary data.</text>
</comment>
<accession>A0A4R6TSH1</accession>
<feature type="domain" description="BFD-like [2Fe-2S]-binding" evidence="1">
    <location>
        <begin position="8"/>
        <end position="57"/>
    </location>
</feature>
<dbReference type="Pfam" id="PF04324">
    <property type="entry name" value="Fer2_BFD"/>
    <property type="match status" value="1"/>
</dbReference>
<dbReference type="Gene3D" id="1.10.10.1100">
    <property type="entry name" value="BFD-like [2Fe-2S]-binding domain"/>
    <property type="match status" value="1"/>
</dbReference>
<sequence length="90" mass="10154">MTNQQALIVCRCENVTWDDLQQTAKEHHCSARELKLRTRAGMGHCGGRVCRSMINAISQEGHGPPSTLVFRPPVRPIPFHLFLEDGEENE</sequence>
<organism evidence="2 3">
    <name type="scientific">Aureibacillus halotolerans</name>
    <dbReference type="NCBI Taxonomy" id="1508390"/>
    <lineage>
        <taxon>Bacteria</taxon>
        <taxon>Bacillati</taxon>
        <taxon>Bacillota</taxon>
        <taxon>Bacilli</taxon>
        <taxon>Bacillales</taxon>
        <taxon>Bacillaceae</taxon>
        <taxon>Aureibacillus</taxon>
    </lineage>
</organism>
<dbReference type="OrthoDB" id="9801699at2"/>
<dbReference type="EMBL" id="SNYJ01000021">
    <property type="protein sequence ID" value="TDQ35447.1"/>
    <property type="molecule type" value="Genomic_DNA"/>
</dbReference>